<dbReference type="InterPro" id="IPR010982">
    <property type="entry name" value="Lambda_DNA-bd_dom_sf"/>
</dbReference>
<dbReference type="Proteomes" id="UP000230842">
    <property type="component" value="Unassembled WGS sequence"/>
</dbReference>
<dbReference type="AlphaFoldDB" id="A0A2M9B8M4"/>
<sequence length="175" mass="20355">MSTRGELLREVMSETGTTQTMLSRVSGVHQPSISQFLSGKVDLSDEQLDRLLSCMGYRLEVVRRPVEPELTHSEHRSWMLHRRLSFHLTKPTFEEWQPRLLENLERLRGGVRGRVHTQNVERWTDLVSEGEILDLHRAMTGLDRRSIEMREVSPFSGLLPDSERLDVLRELRRAG</sequence>
<dbReference type="GO" id="GO:0003677">
    <property type="term" value="F:DNA binding"/>
    <property type="evidence" value="ECO:0007669"/>
    <property type="project" value="InterPro"/>
</dbReference>
<dbReference type="InterPro" id="IPR001387">
    <property type="entry name" value="Cro/C1-type_HTH"/>
</dbReference>
<feature type="domain" description="HTH cro/C1-type" evidence="1">
    <location>
        <begin position="8"/>
        <end position="62"/>
    </location>
</feature>
<keyword evidence="3" id="KW-1185">Reference proteome</keyword>
<dbReference type="Pfam" id="PF01381">
    <property type="entry name" value="HTH_3"/>
    <property type="match status" value="1"/>
</dbReference>
<dbReference type="RefSeq" id="WP_211288199.1">
    <property type="nucleotide sequence ID" value="NZ_PGEZ01000002.1"/>
</dbReference>
<comment type="caution">
    <text evidence="2">The sequence shown here is derived from an EMBL/GenBank/DDBJ whole genome shotgun (WGS) entry which is preliminary data.</text>
</comment>
<dbReference type="SMART" id="SM00530">
    <property type="entry name" value="HTH_XRE"/>
    <property type="match status" value="1"/>
</dbReference>
<organism evidence="2 3">
    <name type="scientific">Mumia flava</name>
    <dbReference type="NCBI Taxonomy" id="1348852"/>
    <lineage>
        <taxon>Bacteria</taxon>
        <taxon>Bacillati</taxon>
        <taxon>Actinomycetota</taxon>
        <taxon>Actinomycetes</taxon>
        <taxon>Propionibacteriales</taxon>
        <taxon>Nocardioidaceae</taxon>
        <taxon>Mumia</taxon>
    </lineage>
</organism>
<dbReference type="CDD" id="cd00093">
    <property type="entry name" value="HTH_XRE"/>
    <property type="match status" value="1"/>
</dbReference>
<evidence type="ECO:0000259" key="1">
    <source>
        <dbReference type="PROSITE" id="PS50943"/>
    </source>
</evidence>
<proteinExistence type="predicted"/>
<accession>A0A2M9B8M4</accession>
<dbReference type="EMBL" id="PGEZ01000002">
    <property type="protein sequence ID" value="PJJ54296.1"/>
    <property type="molecule type" value="Genomic_DNA"/>
</dbReference>
<gene>
    <name evidence="2" type="ORF">CLV56_3804</name>
</gene>
<name>A0A2M9B8M4_9ACTN</name>
<dbReference type="PROSITE" id="PS50943">
    <property type="entry name" value="HTH_CROC1"/>
    <property type="match status" value="1"/>
</dbReference>
<dbReference type="SUPFAM" id="SSF47413">
    <property type="entry name" value="lambda repressor-like DNA-binding domains"/>
    <property type="match status" value="1"/>
</dbReference>
<evidence type="ECO:0000313" key="2">
    <source>
        <dbReference type="EMBL" id="PJJ54296.1"/>
    </source>
</evidence>
<evidence type="ECO:0000313" key="3">
    <source>
        <dbReference type="Proteomes" id="UP000230842"/>
    </source>
</evidence>
<reference evidence="2 3" key="1">
    <citation type="submission" date="2017-11" db="EMBL/GenBank/DDBJ databases">
        <title>Genomic Encyclopedia of Archaeal and Bacterial Type Strains, Phase II (KMG-II): From Individual Species to Whole Genera.</title>
        <authorList>
            <person name="Goeker M."/>
        </authorList>
    </citation>
    <scope>NUCLEOTIDE SEQUENCE [LARGE SCALE GENOMIC DNA]</scope>
    <source>
        <strain evidence="2 3">DSM 27763</strain>
    </source>
</reference>
<dbReference type="Gene3D" id="1.10.260.40">
    <property type="entry name" value="lambda repressor-like DNA-binding domains"/>
    <property type="match status" value="1"/>
</dbReference>
<protein>
    <submittedName>
        <fullName evidence="2">Helix-turn-helix protein</fullName>
    </submittedName>
</protein>